<feature type="region of interest" description="Disordered" evidence="1">
    <location>
        <begin position="54"/>
        <end position="86"/>
    </location>
</feature>
<accession>A0ABD0W3I3</accession>
<feature type="compositionally biased region" description="Basic and acidic residues" evidence="1">
    <location>
        <begin position="55"/>
        <end position="73"/>
    </location>
</feature>
<comment type="caution">
    <text evidence="2">The sequence shown here is derived from an EMBL/GenBank/DDBJ whole genome shotgun (WGS) entry which is preliminary data.</text>
</comment>
<dbReference type="Proteomes" id="UP001557470">
    <property type="component" value="Unassembled WGS sequence"/>
</dbReference>
<keyword evidence="3" id="KW-1185">Reference proteome</keyword>
<sequence>MSLAYAYPECDHYNSVAATGGGLGAPASMPQEESVAAIIDEALIARVLPACEGDSDIHPDNLETEESGTRETQEEGEDPLWPASPRQGIERALDRLRHMPPLLRDVRLAVSSPMLC</sequence>
<evidence type="ECO:0000313" key="3">
    <source>
        <dbReference type="Proteomes" id="UP001557470"/>
    </source>
</evidence>
<organism evidence="2 3">
    <name type="scientific">Umbra pygmaea</name>
    <name type="common">Eastern mudminnow</name>
    <dbReference type="NCBI Taxonomy" id="75934"/>
    <lineage>
        <taxon>Eukaryota</taxon>
        <taxon>Metazoa</taxon>
        <taxon>Chordata</taxon>
        <taxon>Craniata</taxon>
        <taxon>Vertebrata</taxon>
        <taxon>Euteleostomi</taxon>
        <taxon>Actinopterygii</taxon>
        <taxon>Neopterygii</taxon>
        <taxon>Teleostei</taxon>
        <taxon>Protacanthopterygii</taxon>
        <taxon>Esociformes</taxon>
        <taxon>Umbridae</taxon>
        <taxon>Umbra</taxon>
    </lineage>
</organism>
<evidence type="ECO:0000256" key="1">
    <source>
        <dbReference type="SAM" id="MobiDB-lite"/>
    </source>
</evidence>
<name>A0ABD0W3I3_UMBPY</name>
<protein>
    <submittedName>
        <fullName evidence="2">Uncharacterized protein</fullName>
    </submittedName>
</protein>
<gene>
    <name evidence="2" type="ORF">UPYG_G00308920</name>
</gene>
<dbReference type="AlphaFoldDB" id="A0ABD0W3I3"/>
<evidence type="ECO:0000313" key="2">
    <source>
        <dbReference type="EMBL" id="KAL0963638.1"/>
    </source>
</evidence>
<proteinExistence type="predicted"/>
<dbReference type="EMBL" id="JAGEUA010000010">
    <property type="protein sequence ID" value="KAL0963638.1"/>
    <property type="molecule type" value="Genomic_DNA"/>
</dbReference>
<reference evidence="2 3" key="1">
    <citation type="submission" date="2024-06" db="EMBL/GenBank/DDBJ databases">
        <authorList>
            <person name="Pan Q."/>
            <person name="Wen M."/>
            <person name="Jouanno E."/>
            <person name="Zahm M."/>
            <person name="Klopp C."/>
            <person name="Cabau C."/>
            <person name="Louis A."/>
            <person name="Berthelot C."/>
            <person name="Parey E."/>
            <person name="Roest Crollius H."/>
            <person name="Montfort J."/>
            <person name="Robinson-Rechavi M."/>
            <person name="Bouchez O."/>
            <person name="Lampietro C."/>
            <person name="Lopez Roques C."/>
            <person name="Donnadieu C."/>
            <person name="Postlethwait J."/>
            <person name="Bobe J."/>
            <person name="Verreycken H."/>
            <person name="Guiguen Y."/>
        </authorList>
    </citation>
    <scope>NUCLEOTIDE SEQUENCE [LARGE SCALE GENOMIC DNA]</scope>
    <source>
        <strain evidence="2">Up_M1</strain>
        <tissue evidence="2">Testis</tissue>
    </source>
</reference>